<evidence type="ECO:0000313" key="2">
    <source>
        <dbReference type="Proteomes" id="UP001162131"/>
    </source>
</evidence>
<dbReference type="EMBL" id="CAJZBQ010000021">
    <property type="protein sequence ID" value="CAG9319102.1"/>
    <property type="molecule type" value="Genomic_DNA"/>
</dbReference>
<gene>
    <name evidence="1" type="ORF">BSTOLATCC_MIC22452</name>
</gene>
<name>A0AAU9IW86_9CILI</name>
<keyword evidence="2" id="KW-1185">Reference proteome</keyword>
<proteinExistence type="predicted"/>
<dbReference type="AlphaFoldDB" id="A0AAU9IW86"/>
<comment type="caution">
    <text evidence="1">The sequence shown here is derived from an EMBL/GenBank/DDBJ whole genome shotgun (WGS) entry which is preliminary data.</text>
</comment>
<organism evidence="1 2">
    <name type="scientific">Blepharisma stoltei</name>
    <dbReference type="NCBI Taxonomy" id="1481888"/>
    <lineage>
        <taxon>Eukaryota</taxon>
        <taxon>Sar</taxon>
        <taxon>Alveolata</taxon>
        <taxon>Ciliophora</taxon>
        <taxon>Postciliodesmatophora</taxon>
        <taxon>Heterotrichea</taxon>
        <taxon>Heterotrichida</taxon>
        <taxon>Blepharismidae</taxon>
        <taxon>Blepharisma</taxon>
    </lineage>
</organism>
<sequence length="83" mass="9700">MAKHGNSSIDQLEYHKLIKSLLLCWLLTRNLLKTNWERKATWADWIDRDSSPIKVIHLKNDWIKAGSITALYWEGYALAALFD</sequence>
<evidence type="ECO:0000313" key="1">
    <source>
        <dbReference type="EMBL" id="CAG9319102.1"/>
    </source>
</evidence>
<protein>
    <submittedName>
        <fullName evidence="1">Uncharacterized protein</fullName>
    </submittedName>
</protein>
<dbReference type="Proteomes" id="UP001162131">
    <property type="component" value="Unassembled WGS sequence"/>
</dbReference>
<reference evidence="1" key="1">
    <citation type="submission" date="2021-09" db="EMBL/GenBank/DDBJ databases">
        <authorList>
            <consortium name="AG Swart"/>
            <person name="Singh M."/>
            <person name="Singh A."/>
            <person name="Seah K."/>
            <person name="Emmerich C."/>
        </authorList>
    </citation>
    <scope>NUCLEOTIDE SEQUENCE</scope>
    <source>
        <strain evidence="1">ATCC30299</strain>
    </source>
</reference>
<accession>A0AAU9IW86</accession>